<dbReference type="AlphaFoldDB" id="B6GBT9"/>
<accession>B6GBT9</accession>
<dbReference type="STRING" id="445975.COLSTE_01553"/>
<evidence type="ECO:0000313" key="1">
    <source>
        <dbReference type="EMBL" id="EEA90203.1"/>
    </source>
</evidence>
<sequence length="55" mass="6287">MGLSFVCYALILGDEIDDIFYRTDFKSPLVDHIRQMSHLPLWAGGGSMHLKHPKE</sequence>
<reference evidence="1 2" key="2">
    <citation type="submission" date="2008-10" db="EMBL/GenBank/DDBJ databases">
        <authorList>
            <person name="Fulton L."/>
            <person name="Clifton S."/>
            <person name="Fulton B."/>
            <person name="Xu J."/>
            <person name="Minx P."/>
            <person name="Pepin K.H."/>
            <person name="Johnson M."/>
            <person name="Thiruvilangam P."/>
            <person name="Bhonagiri V."/>
            <person name="Nash W.E."/>
            <person name="Mardis E.R."/>
            <person name="Wilson R.K."/>
        </authorList>
    </citation>
    <scope>NUCLEOTIDE SEQUENCE [LARGE SCALE GENOMIC DNA]</scope>
    <source>
        <strain evidence="1 2">DSM 13279</strain>
    </source>
</reference>
<protein>
    <submittedName>
        <fullName evidence="1">Uncharacterized protein</fullName>
    </submittedName>
</protein>
<reference evidence="1 2" key="1">
    <citation type="submission" date="2008-10" db="EMBL/GenBank/DDBJ databases">
        <title>Draft genome sequence of Collinsella stercoris (DSM 13279).</title>
        <authorList>
            <person name="Sudarsanam P."/>
            <person name="Ley R."/>
            <person name="Guruge J."/>
            <person name="Turnbaugh P.J."/>
            <person name="Mahowald M."/>
            <person name="Liep D."/>
            <person name="Gordon J."/>
        </authorList>
    </citation>
    <scope>NUCLEOTIDE SEQUENCE [LARGE SCALE GENOMIC DNA]</scope>
    <source>
        <strain evidence="1 2">DSM 13279</strain>
    </source>
</reference>
<organism evidence="1 2">
    <name type="scientific">Collinsella stercoris DSM 13279</name>
    <dbReference type="NCBI Taxonomy" id="445975"/>
    <lineage>
        <taxon>Bacteria</taxon>
        <taxon>Bacillati</taxon>
        <taxon>Actinomycetota</taxon>
        <taxon>Coriobacteriia</taxon>
        <taxon>Coriobacteriales</taxon>
        <taxon>Coriobacteriaceae</taxon>
        <taxon>Collinsella</taxon>
    </lineage>
</organism>
<proteinExistence type="predicted"/>
<comment type="caution">
    <text evidence="1">The sequence shown here is derived from an EMBL/GenBank/DDBJ whole genome shotgun (WGS) entry which is preliminary data.</text>
</comment>
<gene>
    <name evidence="1" type="ORF">COLSTE_01553</name>
</gene>
<dbReference type="HOGENOM" id="CLU_3024296_0_0_11"/>
<dbReference type="Proteomes" id="UP000003560">
    <property type="component" value="Unassembled WGS sequence"/>
</dbReference>
<keyword evidence="2" id="KW-1185">Reference proteome</keyword>
<dbReference type="EMBL" id="ABXJ01000083">
    <property type="protein sequence ID" value="EEA90203.1"/>
    <property type="molecule type" value="Genomic_DNA"/>
</dbReference>
<evidence type="ECO:0000313" key="2">
    <source>
        <dbReference type="Proteomes" id="UP000003560"/>
    </source>
</evidence>
<name>B6GBT9_9ACTN</name>